<evidence type="ECO:0000256" key="3">
    <source>
        <dbReference type="ARBA" id="ARBA00022989"/>
    </source>
</evidence>
<accession>A0ABX0Y7Z2</accession>
<dbReference type="EMBL" id="JAAVJI010000001">
    <property type="protein sequence ID" value="NJO99427.1"/>
    <property type="molecule type" value="Genomic_DNA"/>
</dbReference>
<gene>
    <name evidence="6" type="ORF">HBH25_00900</name>
</gene>
<dbReference type="InterPro" id="IPR007452">
    <property type="entry name" value="TamB_C"/>
</dbReference>
<comment type="caution">
    <text evidence="6">The sequence shown here is derived from an EMBL/GenBank/DDBJ whole genome shotgun (WGS) entry which is preliminary data.</text>
</comment>
<protein>
    <submittedName>
        <fullName evidence="6">Translocation/assembly module TamB</fullName>
    </submittedName>
</protein>
<comment type="subcellular location">
    <subcellularLocation>
        <location evidence="1">Membrane</location>
        <topology evidence="1">Single-pass membrane protein</topology>
    </subcellularLocation>
</comment>
<name>A0ABX0Y7Z2_9PSED</name>
<organism evidence="6 7">
    <name type="scientific">Pseudomonas quercus</name>
    <dbReference type="NCBI Taxonomy" id="2722792"/>
    <lineage>
        <taxon>Bacteria</taxon>
        <taxon>Pseudomonadati</taxon>
        <taxon>Pseudomonadota</taxon>
        <taxon>Gammaproteobacteria</taxon>
        <taxon>Pseudomonadales</taxon>
        <taxon>Pseudomonadaceae</taxon>
        <taxon>Pseudomonas</taxon>
    </lineage>
</organism>
<evidence type="ECO:0000313" key="6">
    <source>
        <dbReference type="EMBL" id="NJO99427.1"/>
    </source>
</evidence>
<evidence type="ECO:0000313" key="7">
    <source>
        <dbReference type="Proteomes" id="UP000746535"/>
    </source>
</evidence>
<evidence type="ECO:0000256" key="2">
    <source>
        <dbReference type="ARBA" id="ARBA00022692"/>
    </source>
</evidence>
<keyword evidence="2" id="KW-0812">Transmembrane</keyword>
<proteinExistence type="predicted"/>
<evidence type="ECO:0000259" key="5">
    <source>
        <dbReference type="Pfam" id="PF04357"/>
    </source>
</evidence>
<dbReference type="Pfam" id="PF04357">
    <property type="entry name" value="TamB"/>
    <property type="match status" value="1"/>
</dbReference>
<dbReference type="PANTHER" id="PTHR36985">
    <property type="entry name" value="TRANSLOCATION AND ASSEMBLY MODULE SUBUNIT TAMB"/>
    <property type="match status" value="1"/>
</dbReference>
<dbReference type="Proteomes" id="UP000746535">
    <property type="component" value="Unassembled WGS sequence"/>
</dbReference>
<sequence>MTRRGRWALGGGLTIIGLFTVLLAVVTAALNTQAGSRWILGKVPGLEVEGFEGRLGGHWQADRLSWAGADGLKAEIIDLGVTWTPGCLWRLTLCVDHLQAEHVNVAPGTPAASPDNNSPFQLPDLDMPVSLELGEVHIGQVNYAGQPLLSQVNLAADWGAAGLQLGQLQLTYGDMRLGLEGTLRPQGQWPMNAQLSLALPTVDDRAWQLQGTLTGEVAGTLALAAKSTGYLDATLAASVQPLADHLPAQVSVTSERFTADQSLPATLTLQQIALKAKGNLKDGYAVQGDAHLPGEQGVVTLLLKGNVSAEHARVDELSLAQDATHRVQITGNATWADGLAAEANLDWLDFPWASLYPQPSPPPVSARTVKAMVRYGHGNYLGNLAGDFQGPAGPFTLTTPFSGDMQHVVLPQLQLMAGQGQLAGQLKLGFAEGVSWGANLNLSNLNPAYWVAAMPGKLGGTLTSEGRWQNDVLDLAAQFGLTGQLRGQPANAKGTVNGKGSQWQVAGVDVSMGLNHLTGSGRSGERLEGTLAIAAPRLDQLWPGLAGAVKGQLNLAGSLVRPLGKLVLQGQQLAWQENHIRGLSLDAQLDGQQQGALNLTGTGLSAGATNLGTLSLKGNGDAKRHSLQAHLEGPELVLALTAAGSWLDGAWKGQLGSSRVASHGQAWVLQSPALLQRLADGTVTVGAHCWRSGPASLCADNQQLAPEPRIRLHLKDFPMASLQPWLPDTLSWEGSANADVKLDMGKAGPQGQLVVDISGGTLSAQQGTQRLRFPYDTLRLVSNITPRNVGNVLDFEGRRLGQLHVKASVDPFGPQKALSGSFHLNGLDLAILQPMIEQADQVAGHLDGDGQLGGTLQAPRVDGLFNLANGQISGPGLPLSIEALNLQARMGGDHLELKGGWRSGAQGQGTITGELDWSDALRLDMGVRASRLPVDVPPYAQVEAGADLRLVMANQKLAVSGDVNIPKGTVTVRQLPPSTVKVSQDTIVVGREAPASVQAGMAMDINVIVGEEKLAFSGFGLQADIAGRLHIGNDLDTRGALELRNGRYRAYGQRLTIRRARLFFTGPVDQPYLDVEAVRQTDDVTAGIRLSGSVQQPSSEVFAEPAMSQEQALSWLILGRPLNSDGGDNNVLAQAALGLGLMGSASTAGTLAKNLGIQDFQLDTQGSGNATSVVASGNLTDRLTLRYGVGVFEPASTVALRYALTRQLYLEAASGVASSLDLFYKKDF</sequence>
<dbReference type="PANTHER" id="PTHR36985:SF1">
    <property type="entry name" value="TRANSLOCATION AND ASSEMBLY MODULE SUBUNIT TAMB"/>
    <property type="match status" value="1"/>
</dbReference>
<evidence type="ECO:0000256" key="4">
    <source>
        <dbReference type="ARBA" id="ARBA00023136"/>
    </source>
</evidence>
<dbReference type="RefSeq" id="WP_168080576.1">
    <property type="nucleotide sequence ID" value="NZ_JAAVJI010000001.1"/>
</dbReference>
<keyword evidence="7" id="KW-1185">Reference proteome</keyword>
<evidence type="ECO:0000256" key="1">
    <source>
        <dbReference type="ARBA" id="ARBA00004167"/>
    </source>
</evidence>
<keyword evidence="3" id="KW-1133">Transmembrane helix</keyword>
<feature type="domain" description="Translocation and assembly module TamB C-terminal" evidence="5">
    <location>
        <begin position="904"/>
        <end position="1228"/>
    </location>
</feature>
<keyword evidence="4" id="KW-0472">Membrane</keyword>
<reference evidence="6 7" key="1">
    <citation type="submission" date="2020-03" db="EMBL/GenBank/DDBJ databases">
        <authorList>
            <person name="Wang L."/>
            <person name="He N."/>
            <person name="Li Y."/>
            <person name="Fang Y."/>
            <person name="Zhang F."/>
        </authorList>
    </citation>
    <scope>NUCLEOTIDE SEQUENCE [LARGE SCALE GENOMIC DNA]</scope>
    <source>
        <strain evidence="7">hsmgli-8</strain>
    </source>
</reference>